<feature type="region of interest" description="Disordered" evidence="1">
    <location>
        <begin position="44"/>
        <end position="95"/>
    </location>
</feature>
<comment type="caution">
    <text evidence="2">The sequence shown here is derived from an EMBL/GenBank/DDBJ whole genome shotgun (WGS) entry which is preliminary data.</text>
</comment>
<protein>
    <submittedName>
        <fullName evidence="2">Uncharacterized protein</fullName>
    </submittedName>
</protein>
<sequence length="147" mass="16097">MTSNSSDPPSNVTLPGFRELFPGAQSTFSFDPLYSKYNPEYIAQSRRPMPGDSRATAVRGQSYTTAETRSTLASSRDLAAAGAQPATPPEESTRVRQGYICDVCHRTFSKLVTFLSSATTEWDDRLTVASRPSSIDTHMNSHTGARR</sequence>
<proteinExistence type="predicted"/>
<evidence type="ECO:0000313" key="2">
    <source>
        <dbReference type="EMBL" id="PSS35408.1"/>
    </source>
</evidence>
<dbReference type="AlphaFoldDB" id="A0A2R6RZF4"/>
<evidence type="ECO:0000256" key="1">
    <source>
        <dbReference type="SAM" id="MobiDB-lite"/>
    </source>
</evidence>
<dbReference type="Gene3D" id="3.30.160.60">
    <property type="entry name" value="Classic Zinc Finger"/>
    <property type="match status" value="1"/>
</dbReference>
<keyword evidence="3" id="KW-1185">Reference proteome</keyword>
<dbReference type="Proteomes" id="UP000186601">
    <property type="component" value="Unassembled WGS sequence"/>
</dbReference>
<reference evidence="2 3" key="1">
    <citation type="submission" date="2018-02" db="EMBL/GenBank/DDBJ databases">
        <title>Genome sequence of the basidiomycete white-rot fungus Phlebia centrifuga.</title>
        <authorList>
            <person name="Granchi Z."/>
            <person name="Peng M."/>
            <person name="de Vries R.P."/>
            <person name="Hilden K."/>
            <person name="Makela M.R."/>
            <person name="Grigoriev I."/>
            <person name="Riley R."/>
        </authorList>
    </citation>
    <scope>NUCLEOTIDE SEQUENCE [LARGE SCALE GENOMIC DNA]</scope>
    <source>
        <strain evidence="2 3">FBCC195</strain>
    </source>
</reference>
<name>A0A2R6RZF4_9APHY</name>
<gene>
    <name evidence="2" type="ORF">PHLCEN_2v1563</name>
</gene>
<feature type="compositionally biased region" description="Polar residues" evidence="1">
    <location>
        <begin position="59"/>
        <end position="74"/>
    </location>
</feature>
<evidence type="ECO:0000313" key="3">
    <source>
        <dbReference type="Proteomes" id="UP000186601"/>
    </source>
</evidence>
<dbReference type="EMBL" id="MLYV02000126">
    <property type="protein sequence ID" value="PSS35408.1"/>
    <property type="molecule type" value="Genomic_DNA"/>
</dbReference>
<accession>A0A2R6RZF4</accession>
<organism evidence="2 3">
    <name type="scientific">Hermanssonia centrifuga</name>
    <dbReference type="NCBI Taxonomy" id="98765"/>
    <lineage>
        <taxon>Eukaryota</taxon>
        <taxon>Fungi</taxon>
        <taxon>Dikarya</taxon>
        <taxon>Basidiomycota</taxon>
        <taxon>Agaricomycotina</taxon>
        <taxon>Agaricomycetes</taxon>
        <taxon>Polyporales</taxon>
        <taxon>Meruliaceae</taxon>
        <taxon>Hermanssonia</taxon>
    </lineage>
</organism>